<sequence>MARAFQEIGAAFTIPAAQAQLAIQFADPARKAKALGIWGASGSLGFIIGLILGGVLTDLLGWRWIFWVSLILSAFVIPAAYFILPRPSPERAANPRPNDRGEESGARRSSKSLFQSVKYRLVRFDALGIALGVPGILLLTCVLSSANSVGWNAVQITTANFIATLLLVLALQAVLAPYLFRSLSFYLTLILVFNTFAARQACTYLLTVQLQRFDFFRHPLCPIYMSVLFIPLGVSALNFNTLAGGLVPVLGARIMFILGCSFAIPGVLLFSFFPGMVLYITANFVVVSSASRSDQGAAAGVFNVALQVGGSVVGLAVLTAVAQGVEKRYGDERLPAGELSRFLPESMKGSLSRSESRGQVEQTTEEPTEEVELDGGRSDGSVNASPQESSQ</sequence>
<feature type="transmembrane region" description="Helical" evidence="7">
    <location>
        <begin position="300"/>
        <end position="322"/>
    </location>
</feature>
<protein>
    <submittedName>
        <fullName evidence="9">Major facilitator superfamily domain-containing protein</fullName>
    </submittedName>
</protein>
<dbReference type="InterPro" id="IPR011701">
    <property type="entry name" value="MFS"/>
</dbReference>
<evidence type="ECO:0000256" key="2">
    <source>
        <dbReference type="ARBA" id="ARBA00022448"/>
    </source>
</evidence>
<dbReference type="Gene3D" id="1.20.1250.20">
    <property type="entry name" value="MFS general substrate transporter like domains"/>
    <property type="match status" value="1"/>
</dbReference>
<dbReference type="PANTHER" id="PTHR42718:SF9">
    <property type="entry name" value="MAJOR FACILITATOR SUPERFAMILY MULTIDRUG TRANSPORTER MFSC"/>
    <property type="match status" value="1"/>
</dbReference>
<evidence type="ECO:0000259" key="8">
    <source>
        <dbReference type="PROSITE" id="PS50850"/>
    </source>
</evidence>
<comment type="subcellular location">
    <subcellularLocation>
        <location evidence="1">Membrane</location>
        <topology evidence="1">Multi-pass membrane protein</topology>
    </subcellularLocation>
</comment>
<accession>A0ABR1XEQ9</accession>
<evidence type="ECO:0000256" key="5">
    <source>
        <dbReference type="ARBA" id="ARBA00023136"/>
    </source>
</evidence>
<keyword evidence="3 7" id="KW-0812">Transmembrane</keyword>
<feature type="transmembrane region" description="Helical" evidence="7">
    <location>
        <begin position="126"/>
        <end position="146"/>
    </location>
</feature>
<keyword evidence="5 7" id="KW-0472">Membrane</keyword>
<feature type="transmembrane region" description="Helical" evidence="7">
    <location>
        <begin position="35"/>
        <end position="56"/>
    </location>
</feature>
<proteinExistence type="predicted"/>
<dbReference type="Proteomes" id="UP001456524">
    <property type="component" value="Unassembled WGS sequence"/>
</dbReference>
<dbReference type="PROSITE" id="PS50850">
    <property type="entry name" value="MFS"/>
    <property type="match status" value="1"/>
</dbReference>
<organism evidence="9 10">
    <name type="scientific">Phyllosticta citrichinensis</name>
    <dbReference type="NCBI Taxonomy" id="1130410"/>
    <lineage>
        <taxon>Eukaryota</taxon>
        <taxon>Fungi</taxon>
        <taxon>Dikarya</taxon>
        <taxon>Ascomycota</taxon>
        <taxon>Pezizomycotina</taxon>
        <taxon>Dothideomycetes</taxon>
        <taxon>Dothideomycetes incertae sedis</taxon>
        <taxon>Botryosphaeriales</taxon>
        <taxon>Phyllostictaceae</taxon>
        <taxon>Phyllosticta</taxon>
    </lineage>
</organism>
<feature type="region of interest" description="Disordered" evidence="6">
    <location>
        <begin position="345"/>
        <end position="391"/>
    </location>
</feature>
<feature type="transmembrane region" description="Helical" evidence="7">
    <location>
        <begin position="185"/>
        <end position="206"/>
    </location>
</feature>
<dbReference type="EMBL" id="JBBWUH010000019">
    <property type="protein sequence ID" value="KAK8151159.1"/>
    <property type="molecule type" value="Genomic_DNA"/>
</dbReference>
<evidence type="ECO:0000256" key="3">
    <source>
        <dbReference type="ARBA" id="ARBA00022692"/>
    </source>
</evidence>
<evidence type="ECO:0000313" key="10">
    <source>
        <dbReference type="Proteomes" id="UP001456524"/>
    </source>
</evidence>
<evidence type="ECO:0000256" key="1">
    <source>
        <dbReference type="ARBA" id="ARBA00004141"/>
    </source>
</evidence>
<feature type="transmembrane region" description="Helical" evidence="7">
    <location>
        <begin position="62"/>
        <end position="84"/>
    </location>
</feature>
<feature type="transmembrane region" description="Helical" evidence="7">
    <location>
        <begin position="254"/>
        <end position="280"/>
    </location>
</feature>
<evidence type="ECO:0000256" key="6">
    <source>
        <dbReference type="SAM" id="MobiDB-lite"/>
    </source>
</evidence>
<dbReference type="InterPro" id="IPR036259">
    <property type="entry name" value="MFS_trans_sf"/>
</dbReference>
<dbReference type="Pfam" id="PF07690">
    <property type="entry name" value="MFS_1"/>
    <property type="match status" value="1"/>
</dbReference>
<reference evidence="9 10" key="1">
    <citation type="journal article" date="2022" name="G3 (Bethesda)">
        <title>Enemy or ally: a genomic approach to elucidate the lifestyle of Phyllosticta citrichinaensis.</title>
        <authorList>
            <person name="Buijs V.A."/>
            <person name="Groenewald J.Z."/>
            <person name="Haridas S."/>
            <person name="LaButti K.M."/>
            <person name="Lipzen A."/>
            <person name="Martin F.M."/>
            <person name="Barry K."/>
            <person name="Grigoriev I.V."/>
            <person name="Crous P.W."/>
            <person name="Seidl M.F."/>
        </authorList>
    </citation>
    <scope>NUCLEOTIDE SEQUENCE [LARGE SCALE GENOMIC DNA]</scope>
    <source>
        <strain evidence="9 10">CBS 129764</strain>
    </source>
</reference>
<gene>
    <name evidence="9" type="ORF">IWX90DRAFT_468762</name>
</gene>
<name>A0ABR1XEQ9_9PEZI</name>
<dbReference type="SUPFAM" id="SSF103473">
    <property type="entry name" value="MFS general substrate transporter"/>
    <property type="match status" value="1"/>
</dbReference>
<evidence type="ECO:0000313" key="9">
    <source>
        <dbReference type="EMBL" id="KAK8151159.1"/>
    </source>
</evidence>
<feature type="transmembrane region" description="Helical" evidence="7">
    <location>
        <begin position="158"/>
        <end position="180"/>
    </location>
</feature>
<feature type="compositionally biased region" description="Polar residues" evidence="6">
    <location>
        <begin position="380"/>
        <end position="391"/>
    </location>
</feature>
<evidence type="ECO:0000256" key="7">
    <source>
        <dbReference type="SAM" id="Phobius"/>
    </source>
</evidence>
<keyword evidence="4 7" id="KW-1133">Transmembrane helix</keyword>
<feature type="transmembrane region" description="Helical" evidence="7">
    <location>
        <begin position="226"/>
        <end position="247"/>
    </location>
</feature>
<keyword evidence="10" id="KW-1185">Reference proteome</keyword>
<feature type="domain" description="Major facilitator superfamily (MFS) profile" evidence="8">
    <location>
        <begin position="1"/>
        <end position="391"/>
    </location>
</feature>
<dbReference type="PANTHER" id="PTHR42718">
    <property type="entry name" value="MAJOR FACILITATOR SUPERFAMILY MULTIDRUG TRANSPORTER MFSC"/>
    <property type="match status" value="1"/>
</dbReference>
<keyword evidence="2" id="KW-0813">Transport</keyword>
<feature type="compositionally biased region" description="Acidic residues" evidence="6">
    <location>
        <begin position="363"/>
        <end position="373"/>
    </location>
</feature>
<comment type="caution">
    <text evidence="9">The sequence shown here is derived from an EMBL/GenBank/DDBJ whole genome shotgun (WGS) entry which is preliminary data.</text>
</comment>
<evidence type="ECO:0000256" key="4">
    <source>
        <dbReference type="ARBA" id="ARBA00022989"/>
    </source>
</evidence>
<dbReference type="InterPro" id="IPR020846">
    <property type="entry name" value="MFS_dom"/>
</dbReference>